<accession>A0A7M1SSN2</accession>
<dbReference type="PANTHER" id="PTHR23028:SF53">
    <property type="entry name" value="ACYL_TRANSF_3 DOMAIN-CONTAINING PROTEIN"/>
    <property type="match status" value="1"/>
</dbReference>
<reference evidence="3 4" key="1">
    <citation type="submission" date="2020-10" db="EMBL/GenBank/DDBJ databases">
        <title>Haloactinobacterium sp. RN3S43, a bacterium isolated from saline soil.</title>
        <authorList>
            <person name="Sun J.-Q."/>
        </authorList>
    </citation>
    <scope>NUCLEOTIDE SEQUENCE [LARGE SCALE GENOMIC DNA]</scope>
    <source>
        <strain evidence="3 4">RN3S43</strain>
    </source>
</reference>
<sequence>MSEHQGMAAVPRGRLRLLDGLRFFAAVAVLGYHYAAFDQVEGPVWGEPVEAATARVGVWFGYGALAPYLFFVISGFVILMTAEGRGWRYFVASRISRLYPAYWTAVLATSALLILMWNPGRAPSPGQVAVNLTMWQAAFEVPHVDGVYWTLWVELKFYLIMGLLVALGVTTRRVMWLAALWPLVAWGLAESGMPWLWDWLIYRHAPFFAGGMVLYLLYSRGHTLWRWLVLLGNVALAVWHTVPGLSDQVEQNTPYALDPWVLGSLVVGCFLAVGLISLTAAARVDWRWLTTVGVLTYPVYLLHQYWGWWAIAGLRETVGPVVSVVAATALSLLLAWLVHRFVERPVGPRMKRGVLRLLGERPARRA</sequence>
<dbReference type="GO" id="GO:0016020">
    <property type="term" value="C:membrane"/>
    <property type="evidence" value="ECO:0007669"/>
    <property type="project" value="TreeGrafter"/>
</dbReference>
<evidence type="ECO:0000256" key="1">
    <source>
        <dbReference type="SAM" id="Phobius"/>
    </source>
</evidence>
<protein>
    <submittedName>
        <fullName evidence="3">Acyltransferase</fullName>
    </submittedName>
</protein>
<dbReference type="InterPro" id="IPR002656">
    <property type="entry name" value="Acyl_transf_3_dom"/>
</dbReference>
<feature type="transmembrane region" description="Helical" evidence="1">
    <location>
        <begin position="147"/>
        <end position="167"/>
    </location>
</feature>
<dbReference type="Pfam" id="PF01757">
    <property type="entry name" value="Acyl_transf_3"/>
    <property type="match status" value="1"/>
</dbReference>
<dbReference type="GO" id="GO:0016747">
    <property type="term" value="F:acyltransferase activity, transferring groups other than amino-acyl groups"/>
    <property type="evidence" value="ECO:0007669"/>
    <property type="project" value="InterPro"/>
</dbReference>
<evidence type="ECO:0000313" key="4">
    <source>
        <dbReference type="Proteomes" id="UP000593758"/>
    </source>
</evidence>
<keyword evidence="1" id="KW-1133">Transmembrane helix</keyword>
<feature type="domain" description="Acyltransferase 3" evidence="2">
    <location>
        <begin position="18"/>
        <end position="339"/>
    </location>
</feature>
<keyword evidence="3" id="KW-0808">Transferase</keyword>
<dbReference type="InterPro" id="IPR050879">
    <property type="entry name" value="Acyltransferase_3"/>
</dbReference>
<evidence type="ECO:0000259" key="2">
    <source>
        <dbReference type="Pfam" id="PF01757"/>
    </source>
</evidence>
<feature type="transmembrane region" description="Helical" evidence="1">
    <location>
        <begin position="57"/>
        <end position="79"/>
    </location>
</feature>
<dbReference type="AlphaFoldDB" id="A0A7M1SSN2"/>
<feature type="transmembrane region" description="Helical" evidence="1">
    <location>
        <begin position="318"/>
        <end position="342"/>
    </location>
</feature>
<dbReference type="KEGG" id="halt:IM660_14190"/>
<gene>
    <name evidence="3" type="ORF">IM660_14190</name>
</gene>
<keyword evidence="1" id="KW-0812">Transmembrane</keyword>
<dbReference type="GO" id="GO:0009103">
    <property type="term" value="P:lipopolysaccharide biosynthetic process"/>
    <property type="evidence" value="ECO:0007669"/>
    <property type="project" value="TreeGrafter"/>
</dbReference>
<feature type="transmembrane region" description="Helical" evidence="1">
    <location>
        <begin position="262"/>
        <end position="281"/>
    </location>
</feature>
<keyword evidence="3" id="KW-0012">Acyltransferase</keyword>
<keyword evidence="1" id="KW-0472">Membrane</keyword>
<dbReference type="EMBL" id="CP063169">
    <property type="protein sequence ID" value="QOR69802.1"/>
    <property type="molecule type" value="Genomic_DNA"/>
</dbReference>
<keyword evidence="4" id="KW-1185">Reference proteome</keyword>
<name>A0A7M1SSN2_9MICO</name>
<organism evidence="3 4">
    <name type="scientific">Ruania alkalisoli</name>
    <dbReference type="NCBI Taxonomy" id="2779775"/>
    <lineage>
        <taxon>Bacteria</taxon>
        <taxon>Bacillati</taxon>
        <taxon>Actinomycetota</taxon>
        <taxon>Actinomycetes</taxon>
        <taxon>Micrococcales</taxon>
        <taxon>Ruaniaceae</taxon>
        <taxon>Ruania</taxon>
    </lineage>
</organism>
<feature type="transmembrane region" description="Helical" evidence="1">
    <location>
        <begin position="224"/>
        <end position="242"/>
    </location>
</feature>
<dbReference type="PANTHER" id="PTHR23028">
    <property type="entry name" value="ACETYLTRANSFERASE"/>
    <property type="match status" value="1"/>
</dbReference>
<dbReference type="Proteomes" id="UP000593758">
    <property type="component" value="Chromosome"/>
</dbReference>
<evidence type="ECO:0000313" key="3">
    <source>
        <dbReference type="EMBL" id="QOR69802.1"/>
    </source>
</evidence>
<feature type="transmembrane region" description="Helical" evidence="1">
    <location>
        <begin position="288"/>
        <end position="306"/>
    </location>
</feature>
<feature type="transmembrane region" description="Helical" evidence="1">
    <location>
        <begin position="99"/>
        <end position="117"/>
    </location>
</feature>
<feature type="transmembrane region" description="Helical" evidence="1">
    <location>
        <begin position="20"/>
        <end position="37"/>
    </location>
</feature>
<feature type="transmembrane region" description="Helical" evidence="1">
    <location>
        <begin position="174"/>
        <end position="193"/>
    </location>
</feature>
<proteinExistence type="predicted"/>
<dbReference type="RefSeq" id="WP_193496450.1">
    <property type="nucleotide sequence ID" value="NZ_CP063169.1"/>
</dbReference>
<feature type="transmembrane region" description="Helical" evidence="1">
    <location>
        <begin position="199"/>
        <end position="217"/>
    </location>
</feature>